<evidence type="ECO:0000256" key="4">
    <source>
        <dbReference type="ARBA" id="ARBA00022840"/>
    </source>
</evidence>
<keyword evidence="1" id="KW-0808">Transferase</keyword>
<dbReference type="AlphaFoldDB" id="A0AAE2CQG7"/>
<keyword evidence="4" id="KW-0067">ATP-binding</keyword>
<dbReference type="GO" id="GO:0005634">
    <property type="term" value="C:nucleus"/>
    <property type="evidence" value="ECO:0007669"/>
    <property type="project" value="TreeGrafter"/>
</dbReference>
<evidence type="ECO:0000313" key="6">
    <source>
        <dbReference type="Proteomes" id="UP001293254"/>
    </source>
</evidence>
<evidence type="ECO:0000256" key="1">
    <source>
        <dbReference type="ARBA" id="ARBA00022679"/>
    </source>
</evidence>
<dbReference type="GO" id="GO:0005829">
    <property type="term" value="C:cytosol"/>
    <property type="evidence" value="ECO:0007669"/>
    <property type="project" value="TreeGrafter"/>
</dbReference>
<organism evidence="5 6">
    <name type="scientific">Sesamum alatum</name>
    <dbReference type="NCBI Taxonomy" id="300844"/>
    <lineage>
        <taxon>Eukaryota</taxon>
        <taxon>Viridiplantae</taxon>
        <taxon>Streptophyta</taxon>
        <taxon>Embryophyta</taxon>
        <taxon>Tracheophyta</taxon>
        <taxon>Spermatophyta</taxon>
        <taxon>Magnoliopsida</taxon>
        <taxon>eudicotyledons</taxon>
        <taxon>Gunneridae</taxon>
        <taxon>Pentapetalae</taxon>
        <taxon>asterids</taxon>
        <taxon>lamiids</taxon>
        <taxon>Lamiales</taxon>
        <taxon>Pedaliaceae</taxon>
        <taxon>Sesamum</taxon>
    </lineage>
</organism>
<proteinExistence type="predicted"/>
<dbReference type="InterPro" id="IPR011009">
    <property type="entry name" value="Kinase-like_dom_sf"/>
</dbReference>
<dbReference type="Gene3D" id="3.30.200.20">
    <property type="entry name" value="Phosphorylase Kinase, domain 1"/>
    <property type="match status" value="1"/>
</dbReference>
<gene>
    <name evidence="5" type="ORF">Salat_0839200</name>
</gene>
<dbReference type="GO" id="GO:0005524">
    <property type="term" value="F:ATP binding"/>
    <property type="evidence" value="ECO:0007669"/>
    <property type="project" value="UniProtKB-KW"/>
</dbReference>
<evidence type="ECO:0000256" key="3">
    <source>
        <dbReference type="ARBA" id="ARBA00022777"/>
    </source>
</evidence>
<protein>
    <submittedName>
        <fullName evidence="5">EIF-2-alpha kinase GCN2</fullName>
    </submittedName>
</protein>
<dbReference type="PANTHER" id="PTHR11042">
    <property type="entry name" value="EUKARYOTIC TRANSLATION INITIATION FACTOR 2-ALPHA KINASE EIF2-ALPHA KINASE -RELATED"/>
    <property type="match status" value="1"/>
</dbReference>
<dbReference type="PANTHER" id="PTHR11042:SF136">
    <property type="entry name" value="EIF-2-ALPHA KINASE GCN2"/>
    <property type="match status" value="1"/>
</dbReference>
<dbReference type="GO" id="GO:0004694">
    <property type="term" value="F:eukaryotic translation initiation factor 2alpha kinase activity"/>
    <property type="evidence" value="ECO:0007669"/>
    <property type="project" value="TreeGrafter"/>
</dbReference>
<keyword evidence="2" id="KW-0547">Nucleotide-binding</keyword>
<dbReference type="InterPro" id="IPR050339">
    <property type="entry name" value="CC_SR_Kinase"/>
</dbReference>
<comment type="caution">
    <text evidence="5">The sequence shown here is derived from an EMBL/GenBank/DDBJ whole genome shotgun (WGS) entry which is preliminary data.</text>
</comment>
<keyword evidence="3 5" id="KW-0418">Kinase</keyword>
<reference evidence="5" key="2">
    <citation type="journal article" date="2024" name="Plant">
        <title>Genomic evolution and insights into agronomic trait innovations of Sesamum species.</title>
        <authorList>
            <person name="Miao H."/>
            <person name="Wang L."/>
            <person name="Qu L."/>
            <person name="Liu H."/>
            <person name="Sun Y."/>
            <person name="Le M."/>
            <person name="Wang Q."/>
            <person name="Wei S."/>
            <person name="Zheng Y."/>
            <person name="Lin W."/>
            <person name="Duan Y."/>
            <person name="Cao H."/>
            <person name="Xiong S."/>
            <person name="Wang X."/>
            <person name="Wei L."/>
            <person name="Li C."/>
            <person name="Ma Q."/>
            <person name="Ju M."/>
            <person name="Zhao R."/>
            <person name="Li G."/>
            <person name="Mu C."/>
            <person name="Tian Q."/>
            <person name="Mei H."/>
            <person name="Zhang T."/>
            <person name="Gao T."/>
            <person name="Zhang H."/>
        </authorList>
    </citation>
    <scope>NUCLEOTIDE SEQUENCE</scope>
    <source>
        <strain evidence="5">3651</strain>
    </source>
</reference>
<keyword evidence="6" id="KW-1185">Reference proteome</keyword>
<sequence>MLLRVHYDIREVVTLSRLQHQHVVRYYQAWYETGSVGRDANTVSGSKTSMSSSFSYKDTGPLDQFGNEYKLESTYLYIQMEYCPRDGLSLRDKFQVSKLVDLYKRSLEEWSKKAVELEGVIKAFELSMKEYEVAKRSNGIALLEVWALKTTRQMMIKEIRKCKVIMVVKN</sequence>
<accession>A0AAE2CQG7</accession>
<reference evidence="5" key="1">
    <citation type="submission" date="2020-06" db="EMBL/GenBank/DDBJ databases">
        <authorList>
            <person name="Li T."/>
            <person name="Hu X."/>
            <person name="Zhang T."/>
            <person name="Song X."/>
            <person name="Zhang H."/>
            <person name="Dai N."/>
            <person name="Sheng W."/>
            <person name="Hou X."/>
            <person name="Wei L."/>
        </authorList>
    </citation>
    <scope>NUCLEOTIDE SEQUENCE</scope>
    <source>
        <strain evidence="5">3651</strain>
        <tissue evidence="5">Leaf</tissue>
    </source>
</reference>
<dbReference type="Proteomes" id="UP001293254">
    <property type="component" value="Unassembled WGS sequence"/>
</dbReference>
<dbReference type="EMBL" id="JACGWO010000003">
    <property type="protein sequence ID" value="KAK4430775.1"/>
    <property type="molecule type" value="Genomic_DNA"/>
</dbReference>
<evidence type="ECO:0000313" key="5">
    <source>
        <dbReference type="EMBL" id="KAK4430775.1"/>
    </source>
</evidence>
<evidence type="ECO:0000256" key="2">
    <source>
        <dbReference type="ARBA" id="ARBA00022741"/>
    </source>
</evidence>
<dbReference type="SUPFAM" id="SSF56112">
    <property type="entry name" value="Protein kinase-like (PK-like)"/>
    <property type="match status" value="1"/>
</dbReference>
<name>A0AAE2CQG7_9LAMI</name>